<comment type="caution">
    <text evidence="1">The sequence shown here is derived from an EMBL/GenBank/DDBJ whole genome shotgun (WGS) entry which is preliminary data.</text>
</comment>
<sequence>MNLPNIFNFDLTRLSEPYANELLKINEQINEQGLVITLEDAKQIINTRDKVLNNYGRVELSLQATEKIMKLFSYSSFINQNNYVRSINDLQETFYYLRNETKDKISDDKLIELMKDLFENSCEGSIELLNSLLEEFSVNYRKG</sequence>
<organism evidence="1 2">
    <name type="scientific">Inconstantimicrobium mannanitabidum</name>
    <dbReference type="NCBI Taxonomy" id="1604901"/>
    <lineage>
        <taxon>Bacteria</taxon>
        <taxon>Bacillati</taxon>
        <taxon>Bacillota</taxon>
        <taxon>Clostridia</taxon>
        <taxon>Eubacteriales</taxon>
        <taxon>Clostridiaceae</taxon>
        <taxon>Inconstantimicrobium</taxon>
    </lineage>
</organism>
<keyword evidence="2" id="KW-1185">Reference proteome</keyword>
<accession>A0ACB5RCZ3</accession>
<dbReference type="EMBL" id="BROD01000001">
    <property type="protein sequence ID" value="GKX67139.1"/>
    <property type="molecule type" value="Genomic_DNA"/>
</dbReference>
<proteinExistence type="predicted"/>
<gene>
    <name evidence="1" type="ORF">rsdtw13_23970</name>
</gene>
<protein>
    <submittedName>
        <fullName evidence="1">Uncharacterized protein</fullName>
    </submittedName>
</protein>
<evidence type="ECO:0000313" key="2">
    <source>
        <dbReference type="Proteomes" id="UP001058074"/>
    </source>
</evidence>
<dbReference type="Proteomes" id="UP001058074">
    <property type="component" value="Unassembled WGS sequence"/>
</dbReference>
<evidence type="ECO:0000313" key="1">
    <source>
        <dbReference type="EMBL" id="GKX67139.1"/>
    </source>
</evidence>
<reference evidence="1" key="1">
    <citation type="journal article" date="2025" name="Int. J. Syst. Evol. Microbiol.">
        <title>Inconstantimicrobium mannanitabidum sp. nov., a novel member of the family Clostridiaceae isolated from anoxic soil under the treatment of reductive soil disinfestation.</title>
        <authorList>
            <person name="Ueki A."/>
            <person name="Tonouchi A."/>
            <person name="Honma S."/>
            <person name="Kaku N."/>
            <person name="Ueki K."/>
        </authorList>
    </citation>
    <scope>NUCLEOTIDE SEQUENCE</scope>
    <source>
        <strain evidence="1">TW13</strain>
    </source>
</reference>
<name>A0ACB5RCZ3_9CLOT</name>